<evidence type="ECO:0000313" key="2">
    <source>
        <dbReference type="Proteomes" id="UP000216409"/>
    </source>
</evidence>
<comment type="caution">
    <text evidence="1">The sequence shown here is derived from an EMBL/GenBank/DDBJ whole genome shotgun (WGS) entry which is preliminary data.</text>
</comment>
<dbReference type="Proteomes" id="UP000216409">
    <property type="component" value="Unassembled WGS sequence"/>
</dbReference>
<accession>A0A256ITI4</accession>
<reference evidence="1 2" key="1">
    <citation type="journal article" date="2014" name="Front. Microbiol.">
        <title>Population and genomic analysis of the genus Halorubrum.</title>
        <authorList>
            <person name="Fullmer M.S."/>
            <person name="Soucy S.M."/>
            <person name="Swithers K.S."/>
            <person name="Makkay A.M."/>
            <person name="Wheeler R."/>
            <person name="Ventosa A."/>
            <person name="Gogarten J.P."/>
            <person name="Papke R.T."/>
        </authorList>
    </citation>
    <scope>NUCLEOTIDE SEQUENCE [LARGE SCALE GENOMIC DNA]</scope>
    <source>
        <strain evidence="1 2">LD3</strain>
    </source>
</reference>
<protein>
    <submittedName>
        <fullName evidence="1">Uncharacterized protein</fullName>
    </submittedName>
</protein>
<evidence type="ECO:0000313" key="1">
    <source>
        <dbReference type="EMBL" id="OYR59851.1"/>
    </source>
</evidence>
<sequence length="83" mass="9636">MTDMDDTTNDVDDEEHRTSMVQACIKGREETHERLRELGFSDDDIDTMERHHGHVELARGVADGLRWARQQEQQSPTLIDDRS</sequence>
<name>A0A256ITI4_HALEZ</name>
<gene>
    <name evidence="1" type="ORF">DJ83_11195</name>
</gene>
<dbReference type="EMBL" id="NHOW01000129">
    <property type="protein sequence ID" value="OYR59851.1"/>
    <property type="molecule type" value="Genomic_DNA"/>
</dbReference>
<dbReference type="AlphaFoldDB" id="A0A256ITI4"/>
<proteinExistence type="predicted"/>
<organism evidence="1 2">
    <name type="scientific">Halorubrum ezzemoulense</name>
    <name type="common">Halorubrum chaoviator</name>
    <dbReference type="NCBI Taxonomy" id="337243"/>
    <lineage>
        <taxon>Archaea</taxon>
        <taxon>Methanobacteriati</taxon>
        <taxon>Methanobacteriota</taxon>
        <taxon>Stenosarchaea group</taxon>
        <taxon>Halobacteria</taxon>
        <taxon>Halobacteriales</taxon>
        <taxon>Haloferacaceae</taxon>
        <taxon>Halorubrum</taxon>
    </lineage>
</organism>